<dbReference type="AlphaFoldDB" id="A0A212K0K0"/>
<dbReference type="InterPro" id="IPR020781">
    <property type="entry name" value="ATPase_OSCP/d_CS"/>
</dbReference>
<keyword evidence="7 8" id="KW-0066">ATP synthesis</keyword>
<keyword evidence="2 8" id="KW-0813">Transport</keyword>
<protein>
    <recommendedName>
        <fullName evidence="8">ATP synthase subunit delta</fullName>
    </recommendedName>
    <alternativeName>
        <fullName evidence="8">ATP synthase F(1) sector subunit delta</fullName>
    </alternativeName>
    <alternativeName>
        <fullName evidence="8">F-type ATPase subunit delta</fullName>
        <shortName evidence="8">F-ATPase subunit delta</shortName>
    </alternativeName>
</protein>
<evidence type="ECO:0000313" key="9">
    <source>
        <dbReference type="EMBL" id="SBW05231.1"/>
    </source>
</evidence>
<dbReference type="HAMAP" id="MF_01416">
    <property type="entry name" value="ATP_synth_delta_bact"/>
    <property type="match status" value="1"/>
</dbReference>
<dbReference type="GO" id="GO:0046933">
    <property type="term" value="F:proton-transporting ATP synthase activity, rotational mechanism"/>
    <property type="evidence" value="ECO:0007669"/>
    <property type="project" value="UniProtKB-UniRule"/>
</dbReference>
<comment type="subcellular location">
    <subcellularLocation>
        <location evidence="8">Cell membrane</location>
        <topology evidence="8">Peripheral membrane protein</topology>
    </subcellularLocation>
    <subcellularLocation>
        <location evidence="1">Membrane</location>
    </subcellularLocation>
</comment>
<comment type="similarity">
    <text evidence="8">Belongs to the ATPase delta chain family.</text>
</comment>
<keyword evidence="3 8" id="KW-0375">Hydrogen ion transport</keyword>
<evidence type="ECO:0000256" key="6">
    <source>
        <dbReference type="ARBA" id="ARBA00023196"/>
    </source>
</evidence>
<evidence type="ECO:0000256" key="3">
    <source>
        <dbReference type="ARBA" id="ARBA00022781"/>
    </source>
</evidence>
<comment type="function">
    <text evidence="8">This protein is part of the stalk that links CF(0) to CF(1). It either transmits conformational changes from CF(0) to CF(1) or is implicated in proton conduction.</text>
</comment>
<dbReference type="InterPro" id="IPR026015">
    <property type="entry name" value="ATP_synth_OSCP/delta_N_sf"/>
</dbReference>
<sequence length="178" mass="18867">MGLAGRYADALLELAAETGAVESVEADVKRLRDVLAESADLQRFIASPAFSRDEHVQGVGAVLDKAEIGEITRKFVLLVAANRRLFALDAIFESVLAKLAARRGEVTAAVTSAKELTAKQKDALAKALKTATGREVALDLAVDPKVLGGLVVQIGSRMVDSSLRSQLQRLQLAMKGVG</sequence>
<keyword evidence="6 8" id="KW-0139">CF(1)</keyword>
<dbReference type="InterPro" id="IPR000711">
    <property type="entry name" value="ATPase_OSCP/dsu"/>
</dbReference>
<evidence type="ECO:0000256" key="8">
    <source>
        <dbReference type="HAMAP-Rule" id="MF_01416"/>
    </source>
</evidence>
<reference evidence="9" key="1">
    <citation type="submission" date="2016-04" db="EMBL/GenBank/DDBJ databases">
        <authorList>
            <person name="Evans L.H."/>
            <person name="Alamgir A."/>
            <person name="Owens N."/>
            <person name="Weber N.D."/>
            <person name="Virtaneva K."/>
            <person name="Barbian K."/>
            <person name="Babar A."/>
            <person name="Rosenke K."/>
        </authorList>
    </citation>
    <scope>NUCLEOTIDE SEQUENCE</scope>
    <source>
        <strain evidence="9">86</strain>
    </source>
</reference>
<keyword evidence="4 8" id="KW-0406">Ion transport</keyword>
<comment type="function">
    <text evidence="8">F(1)F(0) ATP synthase produces ATP from ADP in the presence of a proton or sodium gradient. F-type ATPases consist of two structural domains, F(1) containing the extramembraneous catalytic core and F(0) containing the membrane proton channel, linked together by a central stalk and a peripheral stalk. During catalysis, ATP synthesis in the catalytic domain of F(1) is coupled via a rotary mechanism of the central stalk subunits to proton translocation.</text>
</comment>
<evidence type="ECO:0000256" key="1">
    <source>
        <dbReference type="ARBA" id="ARBA00004370"/>
    </source>
</evidence>
<dbReference type="Gene3D" id="1.10.520.20">
    <property type="entry name" value="N-terminal domain of the delta subunit of the F1F0-ATP synthase"/>
    <property type="match status" value="1"/>
</dbReference>
<proteinExistence type="inferred from homology"/>
<evidence type="ECO:0000256" key="5">
    <source>
        <dbReference type="ARBA" id="ARBA00023136"/>
    </source>
</evidence>
<dbReference type="SUPFAM" id="SSF47928">
    <property type="entry name" value="N-terminal domain of the delta subunit of the F1F0-ATP synthase"/>
    <property type="match status" value="1"/>
</dbReference>
<dbReference type="NCBIfam" id="NF004406">
    <property type="entry name" value="PRK05758.3-2"/>
    <property type="match status" value="1"/>
</dbReference>
<dbReference type="GO" id="GO:0005886">
    <property type="term" value="C:plasma membrane"/>
    <property type="evidence" value="ECO:0007669"/>
    <property type="project" value="UniProtKB-SubCell"/>
</dbReference>
<dbReference type="NCBIfam" id="TIGR01145">
    <property type="entry name" value="ATP_synt_delta"/>
    <property type="match status" value="1"/>
</dbReference>
<accession>A0A212K0K0</accession>
<dbReference type="PRINTS" id="PR00125">
    <property type="entry name" value="ATPASEDELTA"/>
</dbReference>
<dbReference type="GO" id="GO:0045259">
    <property type="term" value="C:proton-transporting ATP synthase complex"/>
    <property type="evidence" value="ECO:0007669"/>
    <property type="project" value="UniProtKB-KW"/>
</dbReference>
<dbReference type="PANTHER" id="PTHR11910">
    <property type="entry name" value="ATP SYNTHASE DELTA CHAIN"/>
    <property type="match status" value="1"/>
</dbReference>
<organism evidence="9">
    <name type="scientific">uncultured Alphaproteobacteria bacterium</name>
    <dbReference type="NCBI Taxonomy" id="91750"/>
    <lineage>
        <taxon>Bacteria</taxon>
        <taxon>Pseudomonadati</taxon>
        <taxon>Pseudomonadota</taxon>
        <taxon>Alphaproteobacteria</taxon>
        <taxon>environmental samples</taxon>
    </lineage>
</organism>
<gene>
    <name evidence="8 9" type="primary">atpH</name>
    <name evidence="9" type="ORF">KL86APRO_11955</name>
</gene>
<keyword evidence="8" id="KW-1003">Cell membrane</keyword>
<evidence type="ECO:0000256" key="4">
    <source>
        <dbReference type="ARBA" id="ARBA00023065"/>
    </source>
</evidence>
<evidence type="ECO:0000256" key="2">
    <source>
        <dbReference type="ARBA" id="ARBA00022448"/>
    </source>
</evidence>
<dbReference type="Pfam" id="PF00213">
    <property type="entry name" value="OSCP"/>
    <property type="match status" value="1"/>
</dbReference>
<dbReference type="EMBL" id="FLUO01000001">
    <property type="protein sequence ID" value="SBW05231.1"/>
    <property type="molecule type" value="Genomic_DNA"/>
</dbReference>
<dbReference type="PROSITE" id="PS00389">
    <property type="entry name" value="ATPASE_DELTA"/>
    <property type="match status" value="1"/>
</dbReference>
<keyword evidence="5 8" id="KW-0472">Membrane</keyword>
<name>A0A212K0K0_9PROT</name>
<evidence type="ECO:0000256" key="7">
    <source>
        <dbReference type="ARBA" id="ARBA00023310"/>
    </source>
</evidence>